<gene>
    <name evidence="3" type="ORF">TEA_005914</name>
</gene>
<keyword evidence="2" id="KW-0812">Transmembrane</keyword>
<dbReference type="Gene3D" id="3.20.20.140">
    <property type="entry name" value="Metal-dependent hydrolases"/>
    <property type="match status" value="1"/>
</dbReference>
<evidence type="ECO:0000313" key="3">
    <source>
        <dbReference type="EMBL" id="THG11667.1"/>
    </source>
</evidence>
<evidence type="ECO:0000256" key="1">
    <source>
        <dbReference type="SAM" id="Coils"/>
    </source>
</evidence>
<accession>A0A4V3WNA4</accession>
<reference evidence="3 4" key="1">
    <citation type="journal article" date="2018" name="Proc. Natl. Acad. Sci. U.S.A.">
        <title>Draft genome sequence of Camellia sinensis var. sinensis provides insights into the evolution of the tea genome and tea quality.</title>
        <authorList>
            <person name="Wei C."/>
            <person name="Yang H."/>
            <person name="Wang S."/>
            <person name="Zhao J."/>
            <person name="Liu C."/>
            <person name="Gao L."/>
            <person name="Xia E."/>
            <person name="Lu Y."/>
            <person name="Tai Y."/>
            <person name="She G."/>
            <person name="Sun J."/>
            <person name="Cao H."/>
            <person name="Tong W."/>
            <person name="Gao Q."/>
            <person name="Li Y."/>
            <person name="Deng W."/>
            <person name="Jiang X."/>
            <person name="Wang W."/>
            <person name="Chen Q."/>
            <person name="Zhang S."/>
            <person name="Li H."/>
            <person name="Wu J."/>
            <person name="Wang P."/>
            <person name="Li P."/>
            <person name="Shi C."/>
            <person name="Zheng F."/>
            <person name="Jian J."/>
            <person name="Huang B."/>
            <person name="Shan D."/>
            <person name="Shi M."/>
            <person name="Fang C."/>
            <person name="Yue Y."/>
            <person name="Li F."/>
            <person name="Li D."/>
            <person name="Wei S."/>
            <person name="Han B."/>
            <person name="Jiang C."/>
            <person name="Yin Y."/>
            <person name="Xia T."/>
            <person name="Zhang Z."/>
            <person name="Bennetzen J.L."/>
            <person name="Zhao S."/>
            <person name="Wan X."/>
        </authorList>
    </citation>
    <scope>NUCLEOTIDE SEQUENCE [LARGE SCALE GENOMIC DNA]</scope>
    <source>
        <strain evidence="4">cv. Shuchazao</strain>
        <tissue evidence="3">Leaf</tissue>
    </source>
</reference>
<dbReference type="EMBL" id="SDRB02007136">
    <property type="protein sequence ID" value="THG11667.1"/>
    <property type="molecule type" value="Genomic_DNA"/>
</dbReference>
<keyword evidence="1" id="KW-0175">Coiled coil</keyword>
<dbReference type="Proteomes" id="UP000306102">
    <property type="component" value="Unassembled WGS sequence"/>
</dbReference>
<dbReference type="STRING" id="542762.A0A4V3WNA4"/>
<feature type="transmembrane region" description="Helical" evidence="2">
    <location>
        <begin position="34"/>
        <end position="58"/>
    </location>
</feature>
<name>A0A4V3WNA4_CAMSN</name>
<comment type="caution">
    <text evidence="3">The sequence shown here is derived from an EMBL/GenBank/DDBJ whole genome shotgun (WGS) entry which is preliminary data.</text>
</comment>
<dbReference type="AlphaFoldDB" id="A0A4V3WNA4"/>
<feature type="coiled-coil region" evidence="1">
    <location>
        <begin position="265"/>
        <end position="324"/>
    </location>
</feature>
<evidence type="ECO:0000313" key="4">
    <source>
        <dbReference type="Proteomes" id="UP000306102"/>
    </source>
</evidence>
<organism evidence="3 4">
    <name type="scientific">Camellia sinensis var. sinensis</name>
    <name type="common">China tea</name>
    <dbReference type="NCBI Taxonomy" id="542762"/>
    <lineage>
        <taxon>Eukaryota</taxon>
        <taxon>Viridiplantae</taxon>
        <taxon>Streptophyta</taxon>
        <taxon>Embryophyta</taxon>
        <taxon>Tracheophyta</taxon>
        <taxon>Spermatophyta</taxon>
        <taxon>Magnoliopsida</taxon>
        <taxon>eudicotyledons</taxon>
        <taxon>Gunneridae</taxon>
        <taxon>Pentapetalae</taxon>
        <taxon>asterids</taxon>
        <taxon>Ericales</taxon>
        <taxon>Theaceae</taxon>
        <taxon>Camellia</taxon>
    </lineage>
</organism>
<keyword evidence="2" id="KW-1133">Transmembrane helix</keyword>
<protein>
    <submittedName>
        <fullName evidence="3">Uncharacterized protein</fullName>
    </submittedName>
</protein>
<keyword evidence="4" id="KW-1185">Reference proteome</keyword>
<proteinExistence type="predicted"/>
<sequence>MFRGIYNGKQCHIPDIAAVLTRAWSAGVDRIIQAWLIAIAVAAAAAALLLWLIVTFVGHPMISGLCWRGCPSNKLVTTPEVLLPPLFGHQAELRVRVLFFDDQEGMTRRKLDLAALAYGIDPIPKVATVTVRLAEQRELIPKHKGKDVVEGFEGHTLAEEWLPHLEYKSWPITVVDSVTDSRELAFHLSKALLLPLDIVECNVDSESLIKRSIQMVTITSTELSDTDLALKSVEAGRIRAEEEAATARASAIAKEKALLKAEKTAMVALAAKKEVEQRKAEVEAELEAMKANQKAKVDQIRAELEAATARASTIAREKALLEAEKTVVVALATKKEVEQRKAEVKAELGGCEGRPS</sequence>
<evidence type="ECO:0000256" key="2">
    <source>
        <dbReference type="SAM" id="Phobius"/>
    </source>
</evidence>
<keyword evidence="2" id="KW-0472">Membrane</keyword>